<dbReference type="PANTHER" id="PTHR31672:SF13">
    <property type="entry name" value="F-BOX PROTEIN CPR30-LIKE"/>
    <property type="match status" value="1"/>
</dbReference>
<name>A0ABC8UKM6_9AQUA</name>
<dbReference type="NCBIfam" id="TIGR01640">
    <property type="entry name" value="F_box_assoc_1"/>
    <property type="match status" value="1"/>
</dbReference>
<dbReference type="AlphaFoldDB" id="A0ABC8UKM6"/>
<proteinExistence type="predicted"/>
<keyword evidence="3" id="KW-1185">Reference proteome</keyword>
<reference evidence="2 3" key="1">
    <citation type="submission" date="2024-02" db="EMBL/GenBank/DDBJ databases">
        <authorList>
            <person name="Vignale AGUSTIN F."/>
            <person name="Sosa J E."/>
            <person name="Modenutti C."/>
        </authorList>
    </citation>
    <scope>NUCLEOTIDE SEQUENCE [LARGE SCALE GENOMIC DNA]</scope>
</reference>
<dbReference type="Pfam" id="PF07734">
    <property type="entry name" value="FBA_1"/>
    <property type="match status" value="1"/>
</dbReference>
<comment type="caution">
    <text evidence="2">The sequence shown here is derived from an EMBL/GenBank/DDBJ whole genome shotgun (WGS) entry which is preliminary data.</text>
</comment>
<gene>
    <name evidence="2" type="ORF">ILEXP_LOCUS51503</name>
</gene>
<dbReference type="PANTHER" id="PTHR31672">
    <property type="entry name" value="BNACNNG10540D PROTEIN"/>
    <property type="match status" value="1"/>
</dbReference>
<dbReference type="InterPro" id="IPR050796">
    <property type="entry name" value="SCF_F-box_component"/>
</dbReference>
<accession>A0ABC8UKM6</accession>
<protein>
    <recommendedName>
        <fullName evidence="1">F-box associated beta-propeller type 1 domain-containing protein</fullName>
    </recommendedName>
</protein>
<evidence type="ECO:0000313" key="3">
    <source>
        <dbReference type="Proteomes" id="UP001642360"/>
    </source>
</evidence>
<evidence type="ECO:0000259" key="1">
    <source>
        <dbReference type="Pfam" id="PF07734"/>
    </source>
</evidence>
<dbReference type="InterPro" id="IPR017451">
    <property type="entry name" value="F-box-assoc_interact_dom"/>
</dbReference>
<evidence type="ECO:0000313" key="2">
    <source>
        <dbReference type="EMBL" id="CAK9181444.1"/>
    </source>
</evidence>
<sequence length="119" mass="14277">MHVYSLKLNSWRKIRDFPYYLRYKRDRGKFAYGAFHWVVSRKPKSDITNLISAFDVGTEEYRLVPQPEYADKNFHMNVEVLGGCLCLLCNYYPHHIDVWVMKDYGVKESFEFFRSIAYS</sequence>
<dbReference type="Proteomes" id="UP001642360">
    <property type="component" value="Unassembled WGS sequence"/>
</dbReference>
<dbReference type="EMBL" id="CAUOFW020008044">
    <property type="protein sequence ID" value="CAK9181444.1"/>
    <property type="molecule type" value="Genomic_DNA"/>
</dbReference>
<dbReference type="InterPro" id="IPR006527">
    <property type="entry name" value="F-box-assoc_dom_typ1"/>
</dbReference>
<feature type="domain" description="F-box associated beta-propeller type 1" evidence="1">
    <location>
        <begin position="2"/>
        <end position="108"/>
    </location>
</feature>
<organism evidence="2 3">
    <name type="scientific">Ilex paraguariensis</name>
    <name type="common">yerba mate</name>
    <dbReference type="NCBI Taxonomy" id="185542"/>
    <lineage>
        <taxon>Eukaryota</taxon>
        <taxon>Viridiplantae</taxon>
        <taxon>Streptophyta</taxon>
        <taxon>Embryophyta</taxon>
        <taxon>Tracheophyta</taxon>
        <taxon>Spermatophyta</taxon>
        <taxon>Magnoliopsida</taxon>
        <taxon>eudicotyledons</taxon>
        <taxon>Gunneridae</taxon>
        <taxon>Pentapetalae</taxon>
        <taxon>asterids</taxon>
        <taxon>campanulids</taxon>
        <taxon>Aquifoliales</taxon>
        <taxon>Aquifoliaceae</taxon>
        <taxon>Ilex</taxon>
    </lineage>
</organism>